<dbReference type="Proteomes" id="UP000176725">
    <property type="component" value="Unassembled WGS sequence"/>
</dbReference>
<keyword evidence="2 4" id="KW-0378">Hydrolase</keyword>
<keyword evidence="3" id="KW-0694">RNA-binding</keyword>
<dbReference type="SUPFAM" id="SSF53178">
    <property type="entry name" value="Peptidyl-tRNA hydrolase-like"/>
    <property type="match status" value="1"/>
</dbReference>
<accession>A0A1F8BKF7</accession>
<evidence type="ECO:0000313" key="4">
    <source>
        <dbReference type="EMBL" id="OGM63758.1"/>
    </source>
</evidence>
<dbReference type="PANTHER" id="PTHR17224">
    <property type="entry name" value="PEPTIDYL-TRNA HYDROLASE"/>
    <property type="match status" value="1"/>
</dbReference>
<dbReference type="InterPro" id="IPR036416">
    <property type="entry name" value="Pept_tRNA_hydro_sf"/>
</dbReference>
<dbReference type="STRING" id="1802521.A2893_02135"/>
<dbReference type="PANTHER" id="PTHR17224:SF1">
    <property type="entry name" value="PEPTIDYL-TRNA HYDROLASE"/>
    <property type="match status" value="1"/>
</dbReference>
<evidence type="ECO:0000313" key="5">
    <source>
        <dbReference type="Proteomes" id="UP000176725"/>
    </source>
</evidence>
<dbReference type="CDD" id="cd00462">
    <property type="entry name" value="PTH"/>
    <property type="match status" value="1"/>
</dbReference>
<gene>
    <name evidence="4" type="ORF">A2893_02135</name>
</gene>
<evidence type="ECO:0000256" key="3">
    <source>
        <dbReference type="ARBA" id="ARBA00022884"/>
    </source>
</evidence>
<dbReference type="AlphaFoldDB" id="A0A1F8BKF7"/>
<proteinExistence type="predicted"/>
<dbReference type="EMBL" id="MGHH01000015">
    <property type="protein sequence ID" value="OGM63758.1"/>
    <property type="molecule type" value="Genomic_DNA"/>
</dbReference>
<keyword evidence="1" id="KW-0820">tRNA-binding</keyword>
<evidence type="ECO:0000256" key="2">
    <source>
        <dbReference type="ARBA" id="ARBA00022801"/>
    </source>
</evidence>
<dbReference type="Pfam" id="PF01195">
    <property type="entry name" value="Pept_tRNA_hydro"/>
    <property type="match status" value="1"/>
</dbReference>
<reference evidence="4 5" key="1">
    <citation type="journal article" date="2016" name="Nat. Commun.">
        <title>Thousands of microbial genomes shed light on interconnected biogeochemical processes in an aquifer system.</title>
        <authorList>
            <person name="Anantharaman K."/>
            <person name="Brown C.T."/>
            <person name="Hug L.A."/>
            <person name="Sharon I."/>
            <person name="Castelle C.J."/>
            <person name="Probst A.J."/>
            <person name="Thomas B.C."/>
            <person name="Singh A."/>
            <person name="Wilkins M.J."/>
            <person name="Karaoz U."/>
            <person name="Brodie E.L."/>
            <person name="Williams K.H."/>
            <person name="Hubbard S.S."/>
            <person name="Banfield J.F."/>
        </authorList>
    </citation>
    <scope>NUCLEOTIDE SEQUENCE [LARGE SCALE GENOMIC DNA]</scope>
</reference>
<dbReference type="InterPro" id="IPR001328">
    <property type="entry name" value="Pept_tRNA_hydro"/>
</dbReference>
<comment type="caution">
    <text evidence="4">The sequence shown here is derived from an EMBL/GenBank/DDBJ whole genome shotgun (WGS) entry which is preliminary data.</text>
</comment>
<organism evidence="4 5">
    <name type="scientific">Candidatus Woesebacteria bacterium RIFCSPLOWO2_01_FULL_39_25</name>
    <dbReference type="NCBI Taxonomy" id="1802521"/>
    <lineage>
        <taxon>Bacteria</taxon>
        <taxon>Candidatus Woeseibacteriota</taxon>
    </lineage>
</organism>
<dbReference type="Gene3D" id="3.40.50.1470">
    <property type="entry name" value="Peptidyl-tRNA hydrolase"/>
    <property type="match status" value="1"/>
</dbReference>
<evidence type="ECO:0000256" key="1">
    <source>
        <dbReference type="ARBA" id="ARBA00022555"/>
    </source>
</evidence>
<name>A0A1F8BKF7_9BACT</name>
<dbReference type="GO" id="GO:0004045">
    <property type="term" value="F:peptidyl-tRNA hydrolase activity"/>
    <property type="evidence" value="ECO:0007669"/>
    <property type="project" value="InterPro"/>
</dbReference>
<dbReference type="GO" id="GO:0000049">
    <property type="term" value="F:tRNA binding"/>
    <property type="evidence" value="ECO:0007669"/>
    <property type="project" value="UniProtKB-KW"/>
</dbReference>
<protein>
    <submittedName>
        <fullName evidence="4">Aminoacyl-tRNA hydrolase</fullName>
    </submittedName>
</protein>
<sequence length="178" mass="20476">MKLVVGLGNPGEKYKDTWHNVGFMVIDAIIKTLTVSPHIEKKLDSLIFYHHASQTVFARPQTFMNSSGVSVKKLLVHFKIKLPNMWVIHDDLDLVLGSYKIQKGKGPREHGGLLSIYEKLETKNFWHVRIGVDNRTNNKEQRTRGEEYVLQNFTDEEKSTIDVVVGNVVKDLIRRFTD</sequence>
<dbReference type="NCBIfam" id="TIGR00447">
    <property type="entry name" value="pth"/>
    <property type="match status" value="1"/>
</dbReference>